<name>A0A4Z2H0E7_9TELE</name>
<sequence>MERAVTFSVCDCGIGSVSHQLDHRGEVRPSLRLLADVHRLVRREGGRRSGPVAVGVARVSVLTAAVVLVAVTLRHEENARI</sequence>
<accession>A0A4Z2H0E7</accession>
<evidence type="ECO:0000313" key="3">
    <source>
        <dbReference type="Proteomes" id="UP000314294"/>
    </source>
</evidence>
<keyword evidence="1" id="KW-1133">Transmembrane helix</keyword>
<protein>
    <submittedName>
        <fullName evidence="2">Uncharacterized protein</fullName>
    </submittedName>
</protein>
<keyword evidence="3" id="KW-1185">Reference proteome</keyword>
<dbReference type="EMBL" id="SRLO01000367">
    <property type="protein sequence ID" value="TNN58960.1"/>
    <property type="molecule type" value="Genomic_DNA"/>
</dbReference>
<feature type="transmembrane region" description="Helical" evidence="1">
    <location>
        <begin position="52"/>
        <end position="73"/>
    </location>
</feature>
<gene>
    <name evidence="2" type="ORF">EYF80_030873</name>
</gene>
<comment type="caution">
    <text evidence="2">The sequence shown here is derived from an EMBL/GenBank/DDBJ whole genome shotgun (WGS) entry which is preliminary data.</text>
</comment>
<keyword evidence="1" id="KW-0812">Transmembrane</keyword>
<keyword evidence="1" id="KW-0472">Membrane</keyword>
<reference evidence="2 3" key="1">
    <citation type="submission" date="2019-03" db="EMBL/GenBank/DDBJ databases">
        <title>First draft genome of Liparis tanakae, snailfish: a comprehensive survey of snailfish specific genes.</title>
        <authorList>
            <person name="Kim W."/>
            <person name="Song I."/>
            <person name="Jeong J.-H."/>
            <person name="Kim D."/>
            <person name="Kim S."/>
            <person name="Ryu S."/>
            <person name="Song J.Y."/>
            <person name="Lee S.K."/>
        </authorList>
    </citation>
    <scope>NUCLEOTIDE SEQUENCE [LARGE SCALE GENOMIC DNA]</scope>
    <source>
        <tissue evidence="2">Muscle</tissue>
    </source>
</reference>
<organism evidence="2 3">
    <name type="scientific">Liparis tanakae</name>
    <name type="common">Tanaka's snailfish</name>
    <dbReference type="NCBI Taxonomy" id="230148"/>
    <lineage>
        <taxon>Eukaryota</taxon>
        <taxon>Metazoa</taxon>
        <taxon>Chordata</taxon>
        <taxon>Craniata</taxon>
        <taxon>Vertebrata</taxon>
        <taxon>Euteleostomi</taxon>
        <taxon>Actinopterygii</taxon>
        <taxon>Neopterygii</taxon>
        <taxon>Teleostei</taxon>
        <taxon>Neoteleostei</taxon>
        <taxon>Acanthomorphata</taxon>
        <taxon>Eupercaria</taxon>
        <taxon>Perciformes</taxon>
        <taxon>Cottioidei</taxon>
        <taxon>Cottales</taxon>
        <taxon>Liparidae</taxon>
        <taxon>Liparis</taxon>
    </lineage>
</organism>
<proteinExistence type="predicted"/>
<evidence type="ECO:0000256" key="1">
    <source>
        <dbReference type="SAM" id="Phobius"/>
    </source>
</evidence>
<dbReference type="Proteomes" id="UP000314294">
    <property type="component" value="Unassembled WGS sequence"/>
</dbReference>
<dbReference type="AlphaFoldDB" id="A0A4Z2H0E7"/>
<evidence type="ECO:0000313" key="2">
    <source>
        <dbReference type="EMBL" id="TNN58960.1"/>
    </source>
</evidence>